<dbReference type="InterPro" id="IPR038494">
    <property type="entry name" value="IGPD_sf"/>
</dbReference>
<dbReference type="PANTHER" id="PTHR23133">
    <property type="entry name" value="IMIDAZOLEGLYCEROL-PHOSPHATE DEHYDRATASE HIS7"/>
    <property type="match status" value="1"/>
</dbReference>
<evidence type="ECO:0000256" key="3">
    <source>
        <dbReference type="ARBA" id="ARBA00023102"/>
    </source>
</evidence>
<proteinExistence type="inferred from homology"/>
<reference evidence="6 7" key="1">
    <citation type="journal article" date="2009" name="Stand. Genomic Sci.">
        <title>Complete genome sequence of Acidimicrobium ferrooxidans type strain (ICP).</title>
        <authorList>
            <person name="Clum A."/>
            <person name="Nolan M."/>
            <person name="Lang E."/>
            <person name="Glavina Del Rio T."/>
            <person name="Tice H."/>
            <person name="Copeland A."/>
            <person name="Cheng J.F."/>
            <person name="Lucas S."/>
            <person name="Chen F."/>
            <person name="Bruce D."/>
            <person name="Goodwin L."/>
            <person name="Pitluck S."/>
            <person name="Ivanova N."/>
            <person name="Mavrommatis K."/>
            <person name="Mikhailova N."/>
            <person name="Pati A."/>
            <person name="Chen A."/>
            <person name="Palaniappan K."/>
            <person name="Goker M."/>
            <person name="Spring S."/>
            <person name="Land M."/>
            <person name="Hauser L."/>
            <person name="Chang Y.J."/>
            <person name="Jeffries C.C."/>
            <person name="Chain P."/>
            <person name="Bristow J."/>
            <person name="Eisen J.A."/>
            <person name="Markowitz V."/>
            <person name="Hugenholtz P."/>
            <person name="Kyrpides N.C."/>
            <person name="Klenk H.P."/>
            <person name="Lapidus A."/>
        </authorList>
    </citation>
    <scope>NUCLEOTIDE SEQUENCE [LARGE SCALE GENOMIC DNA]</scope>
    <source>
        <strain evidence="7">DSM 10331 / JCM 15462 / NBRC 103882 / ICP</strain>
    </source>
</reference>
<keyword evidence="4 5" id="KW-0456">Lyase</keyword>
<keyword evidence="2 5" id="KW-0028">Amino-acid biosynthesis</keyword>
<sequence length="198" mass="20976">MSGRVGIIDRETRETLIRVRLELDGGPREDVSTGLPFFDHVLTQIARHGRIGLEVAARGDVEVDAHHLTEDLGIALGQALDGALGERRGIERFGAATIPLDETLVEVVVDLSGRPGAWVALEGERGLLLGSPGVALEHVEEFLWGLARGGRLTLHVRSIRGANTHHQIEAMAKALGRALAQATAVSGGGEIPSTKGSL</sequence>
<comment type="subcellular location">
    <subcellularLocation>
        <location evidence="5">Cytoplasm</location>
    </subcellularLocation>
</comment>
<comment type="catalytic activity">
    <reaction evidence="5">
        <text>D-erythro-1-(imidazol-4-yl)glycerol 3-phosphate = 3-(imidazol-4-yl)-2-oxopropyl phosphate + H2O</text>
        <dbReference type="Rhea" id="RHEA:11040"/>
        <dbReference type="ChEBI" id="CHEBI:15377"/>
        <dbReference type="ChEBI" id="CHEBI:57766"/>
        <dbReference type="ChEBI" id="CHEBI:58278"/>
        <dbReference type="EC" id="4.2.1.19"/>
    </reaction>
</comment>
<dbReference type="UniPathway" id="UPA00031">
    <property type="reaction ID" value="UER00011"/>
</dbReference>
<dbReference type="NCBIfam" id="NF002114">
    <property type="entry name" value="PRK00951.2-4"/>
    <property type="match status" value="1"/>
</dbReference>
<dbReference type="Gene3D" id="3.30.230.40">
    <property type="entry name" value="Imidazole glycerol phosphate dehydratase, domain 1"/>
    <property type="match status" value="2"/>
</dbReference>
<dbReference type="InterPro" id="IPR020568">
    <property type="entry name" value="Ribosomal_Su5_D2-typ_SF"/>
</dbReference>
<dbReference type="eggNOG" id="COG0131">
    <property type="taxonomic scope" value="Bacteria"/>
</dbReference>
<dbReference type="STRING" id="525909.Afer_1109"/>
<dbReference type="InterPro" id="IPR020565">
    <property type="entry name" value="ImidazoleglycerP_deHydtase_CS"/>
</dbReference>
<dbReference type="RefSeq" id="WP_015798528.1">
    <property type="nucleotide sequence ID" value="NC_013124.1"/>
</dbReference>
<dbReference type="Proteomes" id="UP000000771">
    <property type="component" value="Chromosome"/>
</dbReference>
<dbReference type="KEGG" id="afo:Afer_1109"/>
<protein>
    <recommendedName>
        <fullName evidence="5">Imidazoleglycerol-phosphate dehydratase</fullName>
        <shortName evidence="5">IGPD</shortName>
        <ecNumber evidence="5">4.2.1.19</ecNumber>
    </recommendedName>
</protein>
<dbReference type="Pfam" id="PF00475">
    <property type="entry name" value="IGPD"/>
    <property type="match status" value="1"/>
</dbReference>
<dbReference type="HAMAP" id="MF_00076">
    <property type="entry name" value="HisB"/>
    <property type="match status" value="1"/>
</dbReference>
<evidence type="ECO:0000313" key="7">
    <source>
        <dbReference type="Proteomes" id="UP000000771"/>
    </source>
</evidence>
<dbReference type="FunFam" id="3.30.230.40:FF:000003">
    <property type="entry name" value="Imidazoleglycerol-phosphate dehydratase HisB"/>
    <property type="match status" value="1"/>
</dbReference>
<dbReference type="GO" id="GO:0005737">
    <property type="term" value="C:cytoplasm"/>
    <property type="evidence" value="ECO:0007669"/>
    <property type="project" value="UniProtKB-SubCell"/>
</dbReference>
<gene>
    <name evidence="5" type="primary">hisB</name>
    <name evidence="6" type="ordered locus">Afer_1109</name>
</gene>
<keyword evidence="3 5" id="KW-0368">Histidine biosynthesis</keyword>
<organism evidence="6 7">
    <name type="scientific">Acidimicrobium ferrooxidans (strain DSM 10331 / JCM 15462 / NBRC 103882 / ICP)</name>
    <dbReference type="NCBI Taxonomy" id="525909"/>
    <lineage>
        <taxon>Bacteria</taxon>
        <taxon>Bacillati</taxon>
        <taxon>Actinomycetota</taxon>
        <taxon>Acidimicrobiia</taxon>
        <taxon>Acidimicrobiales</taxon>
        <taxon>Acidimicrobiaceae</taxon>
        <taxon>Acidimicrobium</taxon>
    </lineage>
</organism>
<dbReference type="PROSITE" id="PS00954">
    <property type="entry name" value="IGP_DEHYDRATASE_1"/>
    <property type="match status" value="1"/>
</dbReference>
<dbReference type="HOGENOM" id="CLU_044308_3_0_11"/>
<dbReference type="SUPFAM" id="SSF54211">
    <property type="entry name" value="Ribosomal protein S5 domain 2-like"/>
    <property type="match status" value="2"/>
</dbReference>
<keyword evidence="7" id="KW-1185">Reference proteome</keyword>
<dbReference type="CDD" id="cd07914">
    <property type="entry name" value="IGPD"/>
    <property type="match status" value="1"/>
</dbReference>
<dbReference type="EMBL" id="CP001631">
    <property type="protein sequence ID" value="ACU54042.1"/>
    <property type="molecule type" value="Genomic_DNA"/>
</dbReference>
<dbReference type="GO" id="GO:0000105">
    <property type="term" value="P:L-histidine biosynthetic process"/>
    <property type="evidence" value="ECO:0007669"/>
    <property type="project" value="UniProtKB-UniRule"/>
</dbReference>
<dbReference type="AlphaFoldDB" id="C7LZ84"/>
<dbReference type="InterPro" id="IPR000807">
    <property type="entry name" value="ImidazoleglycerolP_deHydtase"/>
</dbReference>
<evidence type="ECO:0000256" key="1">
    <source>
        <dbReference type="ARBA" id="ARBA00005047"/>
    </source>
</evidence>
<evidence type="ECO:0000256" key="5">
    <source>
        <dbReference type="HAMAP-Rule" id="MF_00076"/>
    </source>
</evidence>
<comment type="similarity">
    <text evidence="5">Belongs to the imidazoleglycerol-phosphate dehydratase family.</text>
</comment>
<dbReference type="PANTHER" id="PTHR23133:SF2">
    <property type="entry name" value="IMIDAZOLEGLYCEROL-PHOSPHATE DEHYDRATASE"/>
    <property type="match status" value="1"/>
</dbReference>
<dbReference type="GO" id="GO:0004424">
    <property type="term" value="F:imidazoleglycerol-phosphate dehydratase activity"/>
    <property type="evidence" value="ECO:0007669"/>
    <property type="project" value="UniProtKB-UniRule"/>
</dbReference>
<dbReference type="EC" id="4.2.1.19" evidence="5"/>
<accession>C7LZ84</accession>
<comment type="pathway">
    <text evidence="1 5">Amino-acid biosynthesis; L-histidine biosynthesis; L-histidine from 5-phospho-alpha-D-ribose 1-diphosphate: step 6/9.</text>
</comment>
<keyword evidence="5" id="KW-0963">Cytoplasm</keyword>
<evidence type="ECO:0000256" key="4">
    <source>
        <dbReference type="ARBA" id="ARBA00023239"/>
    </source>
</evidence>
<evidence type="ECO:0000313" key="6">
    <source>
        <dbReference type="EMBL" id="ACU54042.1"/>
    </source>
</evidence>
<evidence type="ECO:0000256" key="2">
    <source>
        <dbReference type="ARBA" id="ARBA00022605"/>
    </source>
</evidence>
<name>C7LZ84_ACIFD</name>